<proteinExistence type="predicted"/>
<dbReference type="AlphaFoldDB" id="A0A7U6QYG8"/>
<organism evidence="2 3">
    <name type="scientific">Leptotrichia wadei</name>
    <dbReference type="NCBI Taxonomy" id="157687"/>
    <lineage>
        <taxon>Bacteria</taxon>
        <taxon>Fusobacteriati</taxon>
        <taxon>Fusobacteriota</taxon>
        <taxon>Fusobacteriia</taxon>
        <taxon>Fusobacteriales</taxon>
        <taxon>Leptotrichiaceae</taxon>
        <taxon>Leptotrichia</taxon>
    </lineage>
</organism>
<reference evidence="2 3" key="1">
    <citation type="submission" date="2019-07" db="EMBL/GenBank/DDBJ databases">
        <title>Complete Genome Sequence of Leptotrichia wadei Strain JCM16777.</title>
        <authorList>
            <person name="Watanabe S."/>
            <person name="Cui L."/>
        </authorList>
    </citation>
    <scope>NUCLEOTIDE SEQUENCE [LARGE SCALE GENOMIC DNA]</scope>
    <source>
        <strain evidence="2 3">JCM16777</strain>
    </source>
</reference>
<dbReference type="SUPFAM" id="SSF52540">
    <property type="entry name" value="P-loop containing nucleoside triphosphate hydrolases"/>
    <property type="match status" value="1"/>
</dbReference>
<dbReference type="InterPro" id="IPR003959">
    <property type="entry name" value="ATPase_AAA_core"/>
</dbReference>
<dbReference type="Pfam" id="PF13304">
    <property type="entry name" value="AAA_21"/>
    <property type="match status" value="1"/>
</dbReference>
<dbReference type="GO" id="GO:0016887">
    <property type="term" value="F:ATP hydrolysis activity"/>
    <property type="evidence" value="ECO:0007669"/>
    <property type="project" value="InterPro"/>
</dbReference>
<protein>
    <recommendedName>
        <fullName evidence="1">ATPase AAA-type core domain-containing protein</fullName>
    </recommendedName>
</protein>
<accession>A0A7U6QYG8</accession>
<dbReference type="EMBL" id="AP019829">
    <property type="protein sequence ID" value="BBM42848.2"/>
    <property type="molecule type" value="Genomic_DNA"/>
</dbReference>
<gene>
    <name evidence="2" type="ORF">JCM16777_1098</name>
</gene>
<evidence type="ECO:0000259" key="1">
    <source>
        <dbReference type="Pfam" id="PF13304"/>
    </source>
</evidence>
<evidence type="ECO:0000313" key="2">
    <source>
        <dbReference type="EMBL" id="BBM42848.2"/>
    </source>
</evidence>
<evidence type="ECO:0000313" key="3">
    <source>
        <dbReference type="Proteomes" id="UP000321943"/>
    </source>
</evidence>
<dbReference type="Gene3D" id="3.40.50.300">
    <property type="entry name" value="P-loop containing nucleotide triphosphate hydrolases"/>
    <property type="match status" value="1"/>
</dbReference>
<dbReference type="GO" id="GO:0005524">
    <property type="term" value="F:ATP binding"/>
    <property type="evidence" value="ECO:0007669"/>
    <property type="project" value="InterPro"/>
</dbReference>
<name>A0A7U6QYG8_9FUSO</name>
<dbReference type="KEGG" id="lwd:JCM16777_1098"/>
<feature type="domain" description="ATPase AAA-type core" evidence="1">
    <location>
        <begin position="87"/>
        <end position="165"/>
    </location>
</feature>
<dbReference type="Proteomes" id="UP000321943">
    <property type="component" value="Chromosome"/>
</dbReference>
<dbReference type="InterPro" id="IPR027417">
    <property type="entry name" value="P-loop_NTPase"/>
</dbReference>
<dbReference type="GeneID" id="84804429"/>
<dbReference type="RefSeq" id="WP_232058540.1">
    <property type="nucleotide sequence ID" value="NZ_AP019829.2"/>
</dbReference>
<sequence>MGFDWYIPKRYGIIERIASLIEKISEKEIDIQNPEGTIKKIRINCKKKNEKLVELLKEYDSFLIPKSENSLDISLKNIEDIIKIEEEGLSDGERIKLQYFSTLHGVLRGELKNKEYITLLFDEIESFLHPEWSRRFLYELIEELGRYEDKKFKLIFATHSPFLIADVLAKDCIYLSKNKKGKIKAEIKEDVKTFGANIIDLFKNTMFLESTFGKFATEKIKGIVHKIEKAEKYSDIKHEVDFIIGEIGEKLISNKLKSMIESKFENKYEEEKDEEYYRKKIEEYQAKLEKLGNKENNKNS</sequence>